<protein>
    <recommendedName>
        <fullName evidence="5">Small integral membrane protein 20</fullName>
    </recommendedName>
</protein>
<dbReference type="Proteomes" id="UP001642483">
    <property type="component" value="Unassembled WGS sequence"/>
</dbReference>
<proteinExistence type="predicted"/>
<evidence type="ECO:0000313" key="3">
    <source>
        <dbReference type="EMBL" id="CAK8686233.1"/>
    </source>
</evidence>
<comment type="caution">
    <text evidence="3">The sequence shown here is derived from an EMBL/GenBank/DDBJ whole genome shotgun (WGS) entry which is preliminary data.</text>
</comment>
<gene>
    <name evidence="3" type="ORF">CVLEPA_LOCUS18185</name>
</gene>
<keyword evidence="2" id="KW-1133">Transmembrane helix</keyword>
<feature type="compositionally biased region" description="Basic and acidic residues" evidence="1">
    <location>
        <begin position="89"/>
        <end position="98"/>
    </location>
</feature>
<evidence type="ECO:0008006" key="5">
    <source>
        <dbReference type="Google" id="ProtNLM"/>
    </source>
</evidence>
<dbReference type="Pfam" id="PF15061">
    <property type="entry name" value="MITRAC7_Phoenixin"/>
    <property type="match status" value="1"/>
</dbReference>
<dbReference type="EMBL" id="CAWYQH010000102">
    <property type="protein sequence ID" value="CAK8686233.1"/>
    <property type="molecule type" value="Genomic_DNA"/>
</dbReference>
<evidence type="ECO:0000256" key="2">
    <source>
        <dbReference type="SAM" id="Phobius"/>
    </source>
</evidence>
<feature type="transmembrane region" description="Helical" evidence="2">
    <location>
        <begin position="31"/>
        <end position="51"/>
    </location>
</feature>
<dbReference type="InterPro" id="IPR027917">
    <property type="entry name" value="MITRAC7/Phoenixin"/>
</dbReference>
<dbReference type="PANTHER" id="PTHR34923">
    <property type="entry name" value="SMALL INTEGRAL MEMBRANE PROTEIN 20"/>
    <property type="match status" value="1"/>
</dbReference>
<sequence>MVLLDKFLYQKQIKKPDLRVRSGFGRRTNGLLPVLGLVIAVGLAFYPIYILPLYHPERYQQVQEEARKGITQEEVQPGDMRVWSNPFEPKPDLDRKSE</sequence>
<name>A0ABP0G3Y2_CLALP</name>
<dbReference type="PANTHER" id="PTHR34923:SF1">
    <property type="entry name" value="SMALL INTEGRAL MEMBRANE PROTEIN 20"/>
    <property type="match status" value="1"/>
</dbReference>
<evidence type="ECO:0000256" key="1">
    <source>
        <dbReference type="SAM" id="MobiDB-lite"/>
    </source>
</evidence>
<accession>A0ABP0G3Y2</accession>
<keyword evidence="2" id="KW-0812">Transmembrane</keyword>
<keyword evidence="4" id="KW-1185">Reference proteome</keyword>
<evidence type="ECO:0000313" key="4">
    <source>
        <dbReference type="Proteomes" id="UP001642483"/>
    </source>
</evidence>
<feature type="region of interest" description="Disordered" evidence="1">
    <location>
        <begin position="65"/>
        <end position="98"/>
    </location>
</feature>
<keyword evidence="2" id="KW-0472">Membrane</keyword>
<organism evidence="3 4">
    <name type="scientific">Clavelina lepadiformis</name>
    <name type="common">Light-bulb sea squirt</name>
    <name type="synonym">Ascidia lepadiformis</name>
    <dbReference type="NCBI Taxonomy" id="159417"/>
    <lineage>
        <taxon>Eukaryota</taxon>
        <taxon>Metazoa</taxon>
        <taxon>Chordata</taxon>
        <taxon>Tunicata</taxon>
        <taxon>Ascidiacea</taxon>
        <taxon>Aplousobranchia</taxon>
        <taxon>Clavelinidae</taxon>
        <taxon>Clavelina</taxon>
    </lineage>
</organism>
<reference evidence="3 4" key="1">
    <citation type="submission" date="2024-02" db="EMBL/GenBank/DDBJ databases">
        <authorList>
            <person name="Daric V."/>
            <person name="Darras S."/>
        </authorList>
    </citation>
    <scope>NUCLEOTIDE SEQUENCE [LARGE SCALE GENOMIC DNA]</scope>
</reference>